<feature type="region of interest" description="Disordered" evidence="3">
    <location>
        <begin position="1057"/>
        <end position="1209"/>
    </location>
</feature>
<name>A0A6L2J2E6_TANCI</name>
<keyword evidence="1" id="KW-0479">Metal-binding</keyword>
<feature type="compositionally biased region" description="Low complexity" evidence="3">
    <location>
        <begin position="1080"/>
        <end position="1090"/>
    </location>
</feature>
<feature type="compositionally biased region" description="Basic residues" evidence="3">
    <location>
        <begin position="1065"/>
        <end position="1079"/>
    </location>
</feature>
<feature type="compositionally biased region" description="Low complexity" evidence="3">
    <location>
        <begin position="519"/>
        <end position="528"/>
    </location>
</feature>
<evidence type="ECO:0000313" key="5">
    <source>
        <dbReference type="EMBL" id="GEU30820.1"/>
    </source>
</evidence>
<feature type="compositionally biased region" description="Low complexity" evidence="3">
    <location>
        <begin position="570"/>
        <end position="582"/>
    </location>
</feature>
<dbReference type="GO" id="GO:0016787">
    <property type="term" value="F:hydrolase activity"/>
    <property type="evidence" value="ECO:0007669"/>
    <property type="project" value="UniProtKB-KW"/>
</dbReference>
<reference evidence="5" key="1">
    <citation type="journal article" date="2019" name="Sci. Rep.">
        <title>Draft genome of Tanacetum cinerariifolium, the natural source of mosquito coil.</title>
        <authorList>
            <person name="Yamashiro T."/>
            <person name="Shiraishi A."/>
            <person name="Satake H."/>
            <person name="Nakayama K."/>
        </authorList>
    </citation>
    <scope>NUCLEOTIDE SEQUENCE</scope>
</reference>
<evidence type="ECO:0000256" key="3">
    <source>
        <dbReference type="SAM" id="MobiDB-lite"/>
    </source>
</evidence>
<feature type="region of interest" description="Disordered" evidence="3">
    <location>
        <begin position="508"/>
        <end position="537"/>
    </location>
</feature>
<feature type="compositionally biased region" description="Basic and acidic residues" evidence="3">
    <location>
        <begin position="1177"/>
        <end position="1187"/>
    </location>
</feature>
<organism evidence="5">
    <name type="scientific">Tanacetum cinerariifolium</name>
    <name type="common">Dalmatian daisy</name>
    <name type="synonym">Chrysanthemum cinerariifolium</name>
    <dbReference type="NCBI Taxonomy" id="118510"/>
    <lineage>
        <taxon>Eukaryota</taxon>
        <taxon>Viridiplantae</taxon>
        <taxon>Streptophyta</taxon>
        <taxon>Embryophyta</taxon>
        <taxon>Tracheophyta</taxon>
        <taxon>Spermatophyta</taxon>
        <taxon>Magnoliopsida</taxon>
        <taxon>eudicotyledons</taxon>
        <taxon>Gunneridae</taxon>
        <taxon>Pentapetalae</taxon>
        <taxon>asterids</taxon>
        <taxon>campanulids</taxon>
        <taxon>Asterales</taxon>
        <taxon>Asteraceae</taxon>
        <taxon>Asteroideae</taxon>
        <taxon>Anthemideae</taxon>
        <taxon>Anthemidinae</taxon>
        <taxon>Tanacetum</taxon>
    </lineage>
</organism>
<dbReference type="PROSITE" id="PS50994">
    <property type="entry name" value="INTEGRASE"/>
    <property type="match status" value="1"/>
</dbReference>
<dbReference type="Pfam" id="PF00665">
    <property type="entry name" value="rve"/>
    <property type="match status" value="1"/>
</dbReference>
<keyword evidence="2" id="KW-0378">Hydrolase</keyword>
<dbReference type="GO" id="GO:0015074">
    <property type="term" value="P:DNA integration"/>
    <property type="evidence" value="ECO:0007669"/>
    <property type="project" value="InterPro"/>
</dbReference>
<dbReference type="InterPro" id="IPR021109">
    <property type="entry name" value="Peptidase_aspartic_dom_sf"/>
</dbReference>
<accession>A0A6L2J2E6</accession>
<evidence type="ECO:0000256" key="1">
    <source>
        <dbReference type="ARBA" id="ARBA00022723"/>
    </source>
</evidence>
<dbReference type="GO" id="GO:0046872">
    <property type="term" value="F:metal ion binding"/>
    <property type="evidence" value="ECO:0007669"/>
    <property type="project" value="UniProtKB-KW"/>
</dbReference>
<dbReference type="InterPro" id="IPR001584">
    <property type="entry name" value="Integrase_cat-core"/>
</dbReference>
<dbReference type="SUPFAM" id="SSF53098">
    <property type="entry name" value="Ribonuclease H-like"/>
    <property type="match status" value="1"/>
</dbReference>
<dbReference type="GO" id="GO:0003676">
    <property type="term" value="F:nucleic acid binding"/>
    <property type="evidence" value="ECO:0007669"/>
    <property type="project" value="InterPro"/>
</dbReference>
<dbReference type="Gene3D" id="2.40.70.10">
    <property type="entry name" value="Acid Proteases"/>
    <property type="match status" value="1"/>
</dbReference>
<dbReference type="CDD" id="cd00303">
    <property type="entry name" value="retropepsin_like"/>
    <property type="match status" value="1"/>
</dbReference>
<dbReference type="EMBL" id="BKCJ010000192">
    <property type="protein sequence ID" value="GEU30820.1"/>
    <property type="molecule type" value="Genomic_DNA"/>
</dbReference>
<protein>
    <submittedName>
        <fullName evidence="5">Retrotransposon protein, putative, Ty1-copia subclass</fullName>
    </submittedName>
</protein>
<comment type="caution">
    <text evidence="5">The sequence shown here is derived from an EMBL/GenBank/DDBJ whole genome shotgun (WGS) entry which is preliminary data.</text>
</comment>
<feature type="region of interest" description="Disordered" evidence="3">
    <location>
        <begin position="570"/>
        <end position="607"/>
    </location>
</feature>
<gene>
    <name evidence="5" type="ORF">Tci_002798</name>
</gene>
<proteinExistence type="predicted"/>
<evidence type="ECO:0000256" key="2">
    <source>
        <dbReference type="ARBA" id="ARBA00022801"/>
    </source>
</evidence>
<dbReference type="InterPro" id="IPR012337">
    <property type="entry name" value="RNaseH-like_sf"/>
</dbReference>
<dbReference type="InterPro" id="IPR036397">
    <property type="entry name" value="RNaseH_sf"/>
</dbReference>
<dbReference type="PANTHER" id="PTHR42648">
    <property type="entry name" value="TRANSPOSASE, PUTATIVE-RELATED"/>
    <property type="match status" value="1"/>
</dbReference>
<dbReference type="Pfam" id="PF13976">
    <property type="entry name" value="gag_pre-integrs"/>
    <property type="match status" value="1"/>
</dbReference>
<dbReference type="InterPro" id="IPR025724">
    <property type="entry name" value="GAG-pre-integrase_dom"/>
</dbReference>
<dbReference type="PANTHER" id="PTHR42648:SF21">
    <property type="entry name" value="CYSTEINE-RICH RLK (RECEPTOR-LIKE PROTEIN KINASE) 8"/>
    <property type="match status" value="1"/>
</dbReference>
<dbReference type="InterPro" id="IPR039537">
    <property type="entry name" value="Retrotran_Ty1/copia-like"/>
</dbReference>
<dbReference type="Gene3D" id="3.30.420.10">
    <property type="entry name" value="Ribonuclease H-like superfamily/Ribonuclease H"/>
    <property type="match status" value="1"/>
</dbReference>
<dbReference type="InterPro" id="IPR013103">
    <property type="entry name" value="RVT_2"/>
</dbReference>
<feature type="domain" description="Integrase catalytic" evidence="4">
    <location>
        <begin position="359"/>
        <end position="540"/>
    </location>
</feature>
<dbReference type="Pfam" id="PF07727">
    <property type="entry name" value="RVT_2"/>
    <property type="match status" value="1"/>
</dbReference>
<dbReference type="CDD" id="cd09272">
    <property type="entry name" value="RNase_HI_RT_Ty1"/>
    <property type="match status" value="1"/>
</dbReference>
<sequence length="1343" mass="151103">MIRSVRIKVPLVDVLARIPNYGKFLKELVSNKHKIKQISSAFLSDESFAILQNKVPQKLRDPGSFLIPCNFNKAFSCNTLADLGASINLMSYSLYAKSSLKTLRPTKMSVRLANRSFQYSVGIAENMLVRVGKFTFPVVFVILEMEEDKEDFDALFDEGSKILHSIEGTILEEKLFSEFDEFMEMTIDEKSESEYDIKEPPFEKITVDYPRDHDSDDEICLVDNDMSRSMATETIGFGTKSLLERWTDSYGNGDYNEDTYDDDMCEGQDLPDKPQDICGSHGSNLYTILVEDMMKSSSICLLSKASKNKSWLWHRRLNHLNFGTINDLARKDLVIGLPRLMFEKDHICSACQLGKSKKHSHKPKAKNTIMEVLHTLHMDLCKPMRVRSINGKKYIFVIVDEYSRFTWVKFLRSKDETLEFVARFLTQIQVSLNKTVRFIRTDNGTEFVNQVLTEFYEKVGIFHQKSVPRTPQQNGVVEKRNRTLVEAARMIPVSPATTVQVSVISAGTPSSTTIDQDAPSPSHSSSTSEQQPLISHQGVAAGSTIIEDNPFAHADNDPFIHVFALEPSSEASSSEEASSAESTHVTQAHHHLRKSSKDHPLDNVIGNPSRPIYKVKLDGYGDVLKNKARLVAKGYRQEEGIDFEESFARVACIEAIRIFIANAASKNMTIYQIDDKTSFQNGELKKEVYKLGMDSCDPVDTPMVYRLKLDEDPLGILVDQNRFRSMVGSLMYLTASRPDHVFVVCMCARYQAPPTKNYLKALKRVFRYLRETINWGLCYSKDTAMALTAYADANHAGCQDTRRSTSGSAQFLGEKLILWMRSQLSDYGFAFNKIPLYCDNRGTIAFCCNNVQHSRSKHVDIRRHFIREQVEKVVVELYFVTTNYQLANIFNKAFPRERFEFLLSRLDNMANENVFAPAPTRSDDQIFPFAAWAKTRAYRFQLDEDWFRLDANLLRVALEITPIDQAHQFVSPPLGDAIMDFVNQLGYPGEIHFFVKTGDYAELMWEGFVQAIQTFLVDKANMGSPTKKGKKTKPHTISRMHPTTMPEMVAKHEQRIADAKEGGKKKTAPKANKPVKHAQAKQAKPATAKQPKPKHVKEKSTKPTLLPKADRGKVIKVQNVKSSFRLVDNPDEKQDQPAPETEPQCADAETGAETDKEINEGDTEILNIGQAGSDPGKTLESRPLPDDDKMDEDQAGSDPGKSHVALVGPNPKTMHDDFVALVYPEVHKSVKFLADEYVILEDPSSSFGTLSSMKNLDDTYTFGGQFFNDKSTKYEPGKHIVDAEVVSMVTVPIHQASTSVPPLFTSIIDLLPPKPAASPLPESFTVATTEIITTTLPLPPPPQ</sequence>
<evidence type="ECO:0000259" key="4">
    <source>
        <dbReference type="PROSITE" id="PS50994"/>
    </source>
</evidence>